<dbReference type="Proteomes" id="UP001060085">
    <property type="component" value="Linkage Group LG04"/>
</dbReference>
<accession>A0ACC0B508</accession>
<evidence type="ECO:0000313" key="2">
    <source>
        <dbReference type="Proteomes" id="UP001060085"/>
    </source>
</evidence>
<protein>
    <submittedName>
        <fullName evidence="1">Uncharacterized protein</fullName>
    </submittedName>
</protein>
<name>A0ACC0B508_CATRO</name>
<proteinExistence type="predicted"/>
<gene>
    <name evidence="1" type="ORF">M9H77_17574</name>
</gene>
<evidence type="ECO:0000313" key="1">
    <source>
        <dbReference type="EMBL" id="KAI5667721.1"/>
    </source>
</evidence>
<keyword evidence="2" id="KW-1185">Reference proteome</keyword>
<dbReference type="EMBL" id="CM044704">
    <property type="protein sequence ID" value="KAI5667721.1"/>
    <property type="molecule type" value="Genomic_DNA"/>
</dbReference>
<sequence length="185" mass="21451">MKLSMVEESPQVKELSHTKIEKSLKIHVVEEISKEEPRCIMRSKDKGRNMEKELDITLEDLLISLSLNPSLMWHEVCFVELELFLASCLSHVSIIEDTCAISFVGAKLKGELVENCDFVPSFLYASMKNFDGFIPSIQLLCSVIPQLEFPYDEQKVLIVDEFLKTLLLENIHGFQFYHFHFKEFM</sequence>
<reference evidence="2" key="1">
    <citation type="journal article" date="2023" name="Nat. Plants">
        <title>Single-cell RNA sequencing provides a high-resolution roadmap for understanding the multicellular compartmentation of specialized metabolism.</title>
        <authorList>
            <person name="Sun S."/>
            <person name="Shen X."/>
            <person name="Li Y."/>
            <person name="Li Y."/>
            <person name="Wang S."/>
            <person name="Li R."/>
            <person name="Zhang H."/>
            <person name="Shen G."/>
            <person name="Guo B."/>
            <person name="Wei J."/>
            <person name="Xu J."/>
            <person name="St-Pierre B."/>
            <person name="Chen S."/>
            <person name="Sun C."/>
        </authorList>
    </citation>
    <scope>NUCLEOTIDE SEQUENCE [LARGE SCALE GENOMIC DNA]</scope>
</reference>
<organism evidence="1 2">
    <name type="scientific">Catharanthus roseus</name>
    <name type="common">Madagascar periwinkle</name>
    <name type="synonym">Vinca rosea</name>
    <dbReference type="NCBI Taxonomy" id="4058"/>
    <lineage>
        <taxon>Eukaryota</taxon>
        <taxon>Viridiplantae</taxon>
        <taxon>Streptophyta</taxon>
        <taxon>Embryophyta</taxon>
        <taxon>Tracheophyta</taxon>
        <taxon>Spermatophyta</taxon>
        <taxon>Magnoliopsida</taxon>
        <taxon>eudicotyledons</taxon>
        <taxon>Gunneridae</taxon>
        <taxon>Pentapetalae</taxon>
        <taxon>asterids</taxon>
        <taxon>lamiids</taxon>
        <taxon>Gentianales</taxon>
        <taxon>Apocynaceae</taxon>
        <taxon>Rauvolfioideae</taxon>
        <taxon>Vinceae</taxon>
        <taxon>Catharanthinae</taxon>
        <taxon>Catharanthus</taxon>
    </lineage>
</organism>
<comment type="caution">
    <text evidence="1">The sequence shown here is derived from an EMBL/GenBank/DDBJ whole genome shotgun (WGS) entry which is preliminary data.</text>
</comment>